<proteinExistence type="inferred from homology"/>
<evidence type="ECO:0000256" key="6">
    <source>
        <dbReference type="ARBA" id="ARBA00023136"/>
    </source>
</evidence>
<evidence type="ECO:0000256" key="2">
    <source>
        <dbReference type="ARBA" id="ARBA00006464"/>
    </source>
</evidence>
<keyword evidence="3" id="KW-0808">Transferase</keyword>
<comment type="similarity">
    <text evidence="2">Belongs to the bacterial sugar transferase family.</text>
</comment>
<comment type="caution">
    <text evidence="9">The sequence shown here is derived from an EMBL/GenBank/DDBJ whole genome shotgun (WGS) entry which is preliminary data.</text>
</comment>
<feature type="domain" description="Bacterial sugar transferase" evidence="8">
    <location>
        <begin position="245"/>
        <end position="429"/>
    </location>
</feature>
<keyword evidence="6 7" id="KW-0472">Membrane</keyword>
<dbReference type="NCBIfam" id="TIGR03025">
    <property type="entry name" value="EPS_sugtrans"/>
    <property type="match status" value="1"/>
</dbReference>
<accession>A0ABU3LD27</accession>
<feature type="transmembrane region" description="Helical" evidence="7">
    <location>
        <begin position="85"/>
        <end position="105"/>
    </location>
</feature>
<protein>
    <submittedName>
        <fullName evidence="9">Exopolysaccharide biosynthesis polyprenyl glycosylphosphotransferase</fullName>
    </submittedName>
</protein>
<evidence type="ECO:0000256" key="1">
    <source>
        <dbReference type="ARBA" id="ARBA00004141"/>
    </source>
</evidence>
<evidence type="ECO:0000256" key="4">
    <source>
        <dbReference type="ARBA" id="ARBA00022692"/>
    </source>
</evidence>
<gene>
    <name evidence="9" type="ORF">RQM59_01910</name>
</gene>
<feature type="transmembrane region" description="Helical" evidence="7">
    <location>
        <begin position="18"/>
        <end position="37"/>
    </location>
</feature>
<evidence type="ECO:0000256" key="3">
    <source>
        <dbReference type="ARBA" id="ARBA00022679"/>
    </source>
</evidence>
<comment type="subcellular location">
    <subcellularLocation>
        <location evidence="1">Membrane</location>
        <topology evidence="1">Multi-pass membrane protein</topology>
    </subcellularLocation>
</comment>
<reference evidence="9 10" key="1">
    <citation type="submission" date="2023-09" db="EMBL/GenBank/DDBJ databases">
        <title>Novel taxa isolated from Blanes Bay.</title>
        <authorList>
            <person name="Rey-Velasco X."/>
            <person name="Lucena T."/>
        </authorList>
    </citation>
    <scope>NUCLEOTIDE SEQUENCE [LARGE SCALE GENOMIC DNA]</scope>
    <source>
        <strain evidence="9 10">S356</strain>
    </source>
</reference>
<evidence type="ECO:0000313" key="10">
    <source>
        <dbReference type="Proteomes" id="UP001257277"/>
    </source>
</evidence>
<evidence type="ECO:0000259" key="8">
    <source>
        <dbReference type="Pfam" id="PF02397"/>
    </source>
</evidence>
<dbReference type="Pfam" id="PF13727">
    <property type="entry name" value="CoA_binding_3"/>
    <property type="match status" value="1"/>
</dbReference>
<dbReference type="EMBL" id="JAVTTO010000001">
    <property type="protein sequence ID" value="MDT7831113.1"/>
    <property type="molecule type" value="Genomic_DNA"/>
</dbReference>
<evidence type="ECO:0000313" key="9">
    <source>
        <dbReference type="EMBL" id="MDT7831113.1"/>
    </source>
</evidence>
<keyword evidence="5 7" id="KW-1133">Transmembrane helix</keyword>
<keyword evidence="4 7" id="KW-0812">Transmembrane</keyword>
<dbReference type="Gene3D" id="3.40.50.720">
    <property type="entry name" value="NAD(P)-binding Rossmann-like Domain"/>
    <property type="match status" value="1"/>
</dbReference>
<name>A0ABU3LD27_9FLAO</name>
<dbReference type="InterPro" id="IPR017475">
    <property type="entry name" value="EPS_sugar_tfrase"/>
</dbReference>
<dbReference type="PANTHER" id="PTHR30576">
    <property type="entry name" value="COLANIC BIOSYNTHESIS UDP-GLUCOSE LIPID CARRIER TRANSFERASE"/>
    <property type="match status" value="1"/>
</dbReference>
<dbReference type="InterPro" id="IPR003362">
    <property type="entry name" value="Bact_transf"/>
</dbReference>
<evidence type="ECO:0000256" key="5">
    <source>
        <dbReference type="ARBA" id="ARBA00022989"/>
    </source>
</evidence>
<keyword evidence="10" id="KW-1185">Reference proteome</keyword>
<organism evidence="9 10">
    <name type="scientific">Asprobacillus argus</name>
    <dbReference type="NCBI Taxonomy" id="3076534"/>
    <lineage>
        <taxon>Bacteria</taxon>
        <taxon>Pseudomonadati</taxon>
        <taxon>Bacteroidota</taxon>
        <taxon>Flavobacteriia</taxon>
        <taxon>Flavobacteriales</taxon>
        <taxon>Flavobacteriaceae</taxon>
        <taxon>Asprobacillus</taxon>
    </lineage>
</organism>
<feature type="transmembrane region" description="Helical" evidence="7">
    <location>
        <begin position="250"/>
        <end position="272"/>
    </location>
</feature>
<dbReference type="Proteomes" id="UP001257277">
    <property type="component" value="Unassembled WGS sequence"/>
</dbReference>
<dbReference type="Pfam" id="PF02397">
    <property type="entry name" value="Bac_transf"/>
    <property type="match status" value="1"/>
</dbReference>
<dbReference type="RefSeq" id="WP_349240784.1">
    <property type="nucleotide sequence ID" value="NZ_JAVTTO010000001.1"/>
</dbReference>
<feature type="transmembrane region" description="Helical" evidence="7">
    <location>
        <begin position="49"/>
        <end position="73"/>
    </location>
</feature>
<sequence length="436" mass="51174">MDIFAINFVTYYIGDVNFFNLHFLSYIMLLWFVTSYFSGFYKVYRFTNVLRIITLSVRQFLIFTLGYFAYFGIFREGIVINNQLLILISILLGVTFFKFLGFFLLKQYRSLGKNYRTTVVLGFDDSSKKVIKIFKSKANLGYKFLGFFSSRTYKNPDFLGTTKECFEFIKNNEVDEVYCSLTEINESQIKELKKFTNERNIILKLIPNSNELYSKNQDIEFYDNTLVVLNVKKLPFEFAENFYIKRIFDVVFSLCVCVLILSWLIPILWILVKLESKGPLIFKQPREGLNGEHFVCYKFRSMKINLLSDKVHATKNDTRVTKVGAFLRKTSIDELPQFVNVLLGDMSVVGPRPHLESLSIEYQKEVEDYLKRHIVKPGITGLAQVSGYRGEIKKKSDIKNRIRLDIFYIENWSFFLDIKIIIKTLFNVFEGEEKAY</sequence>
<dbReference type="PANTHER" id="PTHR30576:SF0">
    <property type="entry name" value="UNDECAPRENYL-PHOSPHATE N-ACETYLGALACTOSAMINYL 1-PHOSPHATE TRANSFERASE-RELATED"/>
    <property type="match status" value="1"/>
</dbReference>
<evidence type="ECO:0000256" key="7">
    <source>
        <dbReference type="SAM" id="Phobius"/>
    </source>
</evidence>